<dbReference type="RefSeq" id="XP_014569725.1">
    <property type="nucleotide sequence ID" value="XM_014714239.1"/>
</dbReference>
<comment type="similarity">
    <text evidence="15">Belongs to the calcium channel alpha-1 subunit (TC 1.A.1.11) family.</text>
</comment>
<feature type="compositionally biased region" description="Polar residues" evidence="17">
    <location>
        <begin position="83"/>
        <end position="96"/>
    </location>
</feature>
<feature type="transmembrane region" description="Helical" evidence="18">
    <location>
        <begin position="478"/>
        <end position="495"/>
    </location>
</feature>
<feature type="compositionally biased region" description="Low complexity" evidence="17">
    <location>
        <begin position="46"/>
        <end position="55"/>
    </location>
</feature>
<accession>G7DYU7</accession>
<keyword evidence="12 18" id="KW-0472">Membrane</keyword>
<dbReference type="Pfam" id="PF00520">
    <property type="entry name" value="Ion_trans"/>
    <property type="match status" value="4"/>
</dbReference>
<feature type="transmembrane region" description="Helical" evidence="18">
    <location>
        <begin position="663"/>
        <end position="689"/>
    </location>
</feature>
<gene>
    <name evidence="20" type="primary">Mo02414</name>
    <name evidence="20" type="ORF">E5Q_02414</name>
</gene>
<evidence type="ECO:0000256" key="1">
    <source>
        <dbReference type="ARBA" id="ARBA00004651"/>
    </source>
</evidence>
<comment type="caution">
    <text evidence="20">The sequence shown here is derived from an EMBL/GenBank/DDBJ whole genome shotgun (WGS) entry which is preliminary data.</text>
</comment>
<feature type="transmembrane region" description="Helical" evidence="18">
    <location>
        <begin position="1601"/>
        <end position="1625"/>
    </location>
</feature>
<evidence type="ECO:0000256" key="13">
    <source>
        <dbReference type="ARBA" id="ARBA00023180"/>
    </source>
</evidence>
<evidence type="ECO:0000256" key="2">
    <source>
        <dbReference type="ARBA" id="ARBA00022448"/>
    </source>
</evidence>
<dbReference type="HOGENOM" id="CLU_000443_1_0_1"/>
<keyword evidence="4" id="KW-0597">Phosphoprotein</keyword>
<evidence type="ECO:0000313" key="21">
    <source>
        <dbReference type="Proteomes" id="UP000009131"/>
    </source>
</evidence>
<keyword evidence="21" id="KW-1185">Reference proteome</keyword>
<dbReference type="GO" id="GO:0005509">
    <property type="term" value="F:calcium ion binding"/>
    <property type="evidence" value="ECO:0007669"/>
    <property type="project" value="InterPro"/>
</dbReference>
<evidence type="ECO:0000256" key="9">
    <source>
        <dbReference type="ARBA" id="ARBA00022882"/>
    </source>
</evidence>
<evidence type="ECO:0000256" key="7">
    <source>
        <dbReference type="ARBA" id="ARBA00022692"/>
    </source>
</evidence>
<keyword evidence="7 18" id="KW-0812">Transmembrane</keyword>
<dbReference type="FunCoup" id="G7DYU7">
    <property type="interactions" value="28"/>
</dbReference>
<feature type="region of interest" description="Disordered" evidence="17">
    <location>
        <begin position="1"/>
        <end position="25"/>
    </location>
</feature>
<dbReference type="InParanoid" id="G7DYU7"/>
<dbReference type="PANTHER" id="PTHR45628:SF7">
    <property type="entry name" value="VOLTAGE-DEPENDENT CALCIUM CHANNEL TYPE A SUBUNIT ALPHA-1"/>
    <property type="match status" value="1"/>
</dbReference>
<evidence type="ECO:0000256" key="11">
    <source>
        <dbReference type="ARBA" id="ARBA00023065"/>
    </source>
</evidence>
<keyword evidence="9" id="KW-0851">Voltage-gated channel</keyword>
<evidence type="ECO:0000256" key="5">
    <source>
        <dbReference type="ARBA" id="ARBA00022568"/>
    </source>
</evidence>
<keyword evidence="5" id="KW-0109">Calcium transport</keyword>
<dbReference type="OMA" id="TLFIAWN"/>
<evidence type="ECO:0000256" key="15">
    <source>
        <dbReference type="ARBA" id="ARBA00061395"/>
    </source>
</evidence>
<dbReference type="GO" id="GO:0005891">
    <property type="term" value="C:voltage-gated calcium channel complex"/>
    <property type="evidence" value="ECO:0007669"/>
    <property type="project" value="TreeGrafter"/>
</dbReference>
<feature type="transmembrane region" description="Helical" evidence="18">
    <location>
        <begin position="535"/>
        <end position="554"/>
    </location>
</feature>
<feature type="transmembrane region" description="Helical" evidence="18">
    <location>
        <begin position="1483"/>
        <end position="1504"/>
    </location>
</feature>
<feature type="transmembrane region" description="Helical" evidence="18">
    <location>
        <begin position="1232"/>
        <end position="1253"/>
    </location>
</feature>
<evidence type="ECO:0000256" key="12">
    <source>
        <dbReference type="ARBA" id="ARBA00023136"/>
    </source>
</evidence>
<feature type="region of interest" description="Disordered" evidence="17">
    <location>
        <begin position="1947"/>
        <end position="1968"/>
    </location>
</feature>
<evidence type="ECO:0000256" key="17">
    <source>
        <dbReference type="SAM" id="MobiDB-lite"/>
    </source>
</evidence>
<keyword evidence="11" id="KW-0406">Ion transport</keyword>
<feature type="transmembrane region" description="Helical" evidence="18">
    <location>
        <begin position="1516"/>
        <end position="1541"/>
    </location>
</feature>
<feature type="transmembrane region" description="Helical" evidence="18">
    <location>
        <begin position="853"/>
        <end position="878"/>
    </location>
</feature>
<dbReference type="eggNOG" id="KOG2301">
    <property type="taxonomic scope" value="Eukaryota"/>
</dbReference>
<keyword evidence="13" id="KW-0325">Glycoprotein</keyword>
<feature type="transmembrane region" description="Helical" evidence="18">
    <location>
        <begin position="1153"/>
        <end position="1178"/>
    </location>
</feature>
<dbReference type="OrthoDB" id="416585at2759"/>
<feature type="domain" description="EF-hand" evidence="19">
    <location>
        <begin position="1739"/>
        <end position="1774"/>
    </location>
</feature>
<dbReference type="PANTHER" id="PTHR45628">
    <property type="entry name" value="VOLTAGE-DEPENDENT CALCIUM CHANNEL TYPE A SUBUNIT ALPHA-1"/>
    <property type="match status" value="1"/>
</dbReference>
<dbReference type="Proteomes" id="UP000009131">
    <property type="component" value="Unassembled WGS sequence"/>
</dbReference>
<protein>
    <recommendedName>
        <fullName evidence="16">Calcium-channel protein CCH1</fullName>
    </recommendedName>
</protein>
<dbReference type="Gene3D" id="1.10.287.70">
    <property type="match status" value="4"/>
</dbReference>
<feature type="transmembrane region" description="Helical" evidence="18">
    <location>
        <begin position="1402"/>
        <end position="1426"/>
    </location>
</feature>
<dbReference type="PROSITE" id="PS50222">
    <property type="entry name" value="EF_HAND_2"/>
    <property type="match status" value="1"/>
</dbReference>
<feature type="region of interest" description="Disordered" evidence="17">
    <location>
        <begin position="46"/>
        <end position="96"/>
    </location>
</feature>
<feature type="region of interest" description="Disordered" evidence="17">
    <location>
        <begin position="1031"/>
        <end position="1054"/>
    </location>
</feature>
<reference evidence="20 21" key="2">
    <citation type="journal article" date="2012" name="Open Biol.">
        <title>Characteristics of nucleosomes and linker DNA regions on the genome of the basidiomycete Mixia osmundae revealed by mono- and dinucleosome mapping.</title>
        <authorList>
            <person name="Nishida H."/>
            <person name="Kondo S."/>
            <person name="Matsumoto T."/>
            <person name="Suzuki Y."/>
            <person name="Yoshikawa H."/>
            <person name="Taylor T.D."/>
            <person name="Sugiyama J."/>
        </authorList>
    </citation>
    <scope>NUCLEOTIDE SEQUENCE [LARGE SCALE GENOMIC DNA]</scope>
    <source>
        <strain evidence="21">CBS 9802 / IAM 14324 / JCM 22182 / KY 12970</strain>
    </source>
</reference>
<evidence type="ECO:0000313" key="20">
    <source>
        <dbReference type="EMBL" id="GAA95757.1"/>
    </source>
</evidence>
<organism evidence="20 21">
    <name type="scientific">Mixia osmundae (strain CBS 9802 / IAM 14324 / JCM 22182 / KY 12970)</name>
    <dbReference type="NCBI Taxonomy" id="764103"/>
    <lineage>
        <taxon>Eukaryota</taxon>
        <taxon>Fungi</taxon>
        <taxon>Dikarya</taxon>
        <taxon>Basidiomycota</taxon>
        <taxon>Pucciniomycotina</taxon>
        <taxon>Mixiomycetes</taxon>
        <taxon>Mixiales</taxon>
        <taxon>Mixiaceae</taxon>
        <taxon>Mixia</taxon>
    </lineage>
</organism>
<evidence type="ECO:0000259" key="19">
    <source>
        <dbReference type="PROSITE" id="PS50222"/>
    </source>
</evidence>
<evidence type="ECO:0000256" key="14">
    <source>
        <dbReference type="ARBA" id="ARBA00023303"/>
    </source>
</evidence>
<dbReference type="GO" id="GO:0008331">
    <property type="term" value="F:high voltage-gated calcium channel activity"/>
    <property type="evidence" value="ECO:0007669"/>
    <property type="project" value="TreeGrafter"/>
</dbReference>
<dbReference type="GO" id="GO:0098703">
    <property type="term" value="P:calcium ion import across plasma membrane"/>
    <property type="evidence" value="ECO:0007669"/>
    <property type="project" value="TreeGrafter"/>
</dbReference>
<dbReference type="STRING" id="764103.G7DYU7"/>
<sequence length="1993" mass="223249">MKTAQDLLYGDERARGSSADPAVRHGAQSLTISTSNLHKAHAASHSLSSSLSASSNTPTDDTFGLKRRTLSASPRSPPRGVAQLSQSEDAFGTTTARGHRLSASVASSAGGDIGSTVLQLATPTFHDREPRLTAQPSWSNLTTESTDQFYDPEHDDSNDIAAYETSTTYHDAFNDRLDEDQFDLYTNGLEKGARIERSRPLGRGLQRRLTASQHDGLSRRKTLLSSAAQTLRKASVRVVNVAGRDVVEASRHAQRLADHDDSLDTSGFETPVVTLSYTYKLNSPLKGNTLLVFGPENIIRRAAFRVLKLPWTEPIILLLIVADTVFAVIQNSRSVYDYPRPTRAGYFQDWTDYARFSVMCIFTLEIASRIIVSGLISNRIDDRAQSRARPTESLQWSPPRAMYKHKTETVESFLDSKAPRSNAYSPATALDSAAPFDLGSYPPPSMPWRSRPFQEAIQKQHQNVSTAYLRHSWNRIDFVAVSCFWLSFILASVGIEQRDDLYVFRAVSVLRASRLLAITSGTSIILHSLKVAGPMLANVALFVAFALLIFAIVGTQAFQGSFKRSCLFVDPLGLSNITLGQHCGGYITTNGQTLPYISTVSTYITPNAKGFICPVGQLCMETGNPFNGTQSFDFFVPGLLQTFVVASANTWSSVMYEMMDADFFISCLWSLANIILCNFWLINLLVAVITNTFGTIRDHNQSAFADKTSSAEISNTPTAERPATSTRLSTLWNKTRFFWIGLVLLDLCFQALKTDDSSPQKLCILDWAELCMTIAFDVEIFLRLSASFPDWRTFWQSGQNRFDCFLAIVTSFIQLPFVHNHRQVYGWLSCFQLMRFYRVVLALPRLRALLVKVAASSSALFNMILFLMLINGLAALVATEMLRGVIPAQDENGNDIEHTFFQLYNGFLSIYQIFSSENWTDVLNAANAATAVHRQAILASVLLAGWFFVSNMIVLQMFIAVIQEGFDVPEDEKLRRQTEAFLERGTTHTLDNSWFRRFHPYHRPADSLSHMSGENRASLFALKMLSNKGDHSTLPYDGDSPSSPGEHGRKSRASTFYGGLGIGTEEDALDEVEVHRQLAVLSSLRPGYSEGPQVQHADEDFLAARMIEAYPTYDRSLCLFQHDNYIRRRCQAIVASPYGSRLRGRPAKSRLRFIFDSIVFAAIVGSIAIGAVASPVFRRQYFVTHGTMRLAWFDRIEIGLGLIFFVEFLVKIVADGLVFTPNAYFRSIGNRIDCFVLLTLIVNVSTTLSGGAASNKFTRSLKAFRALRLINFSQTMRQTLVDVLITGIGRILDASLLALLYMVPFSVWALNIFAGQLYSCNDPSVATREQCVGEYDASTVGGYTYRASRAWTNPQWNFDNFQSSLLILFEVVSQEGWINVQESLMAITGRGLQPQPNASQAAGIFMVIYNLLGAVFVLTLFVTVIIQNYADRSGASFLTSEQRRWIDLRKLLMRQAPSRRPKQRPSTPFGSWCYDRATQKHGYWSRFMTTLYIAHICLLLTQGYGNPTWLVMSRDLIFVSLTFFYLADIVVRLVGIGLVMFRNHWSTYDLLCVCGLFGTTFPVLLNTANEATLQAQKLFLVLVALKLVAKNDHLNQLFKTAAASLPAIVNLLGLWLVLFLVWSLAYLEIFSLTIWSTSETWNQNYSSFPKALLMLAIASTGEGWNTFMHDYTVHAPYCTSSSNYLFNDCGSPAWSYILFISWNIISMYLFQALFVAAVVDNFSYVFRLRGEASKAINREAMRKFKKAWSELDKGRTGFLPPSKFAALFSRLSDVFDLAVYEPQYRVHALRDGARAADSRQGDIDTSKMWHLLEAMDVQRVVARRKTYNRIFMEAITLQESPKGVAFNRMLLLLAQHTLIVENDALQIDELIERKAVRAHIDDLVQLERIKGMLRSVYWRRRLLASRRARALQLAAEVPAIQIINSDNPDSPRRTPRLTLDLDAAMRSQDGGLPTATPQSSVGPSPLSASQVRFVDAMETSVWTRVGERSSMQE</sequence>
<feature type="compositionally biased region" description="Polar residues" evidence="17">
    <location>
        <begin position="1955"/>
        <end position="1968"/>
    </location>
</feature>
<evidence type="ECO:0000256" key="8">
    <source>
        <dbReference type="ARBA" id="ARBA00022837"/>
    </source>
</evidence>
<dbReference type="SUPFAM" id="SSF81324">
    <property type="entry name" value="Voltage-gated potassium channels"/>
    <property type="match status" value="4"/>
</dbReference>
<keyword evidence="14" id="KW-0407">Ion channel</keyword>
<dbReference type="InterPro" id="IPR002048">
    <property type="entry name" value="EF_hand_dom"/>
</dbReference>
<dbReference type="InterPro" id="IPR027359">
    <property type="entry name" value="Volt_channel_dom_sf"/>
</dbReference>
<evidence type="ECO:0000256" key="3">
    <source>
        <dbReference type="ARBA" id="ARBA00022475"/>
    </source>
</evidence>
<dbReference type="InterPro" id="IPR005821">
    <property type="entry name" value="Ion_trans_dom"/>
</dbReference>
<comment type="subcellular location">
    <subcellularLocation>
        <location evidence="1">Cell membrane</location>
        <topology evidence="1">Multi-pass membrane protein</topology>
    </subcellularLocation>
</comment>
<reference evidence="20 21" key="1">
    <citation type="journal article" date="2011" name="J. Gen. Appl. Microbiol.">
        <title>Draft genome sequencing of the enigmatic basidiomycete Mixia osmundae.</title>
        <authorList>
            <person name="Nishida H."/>
            <person name="Nagatsuka Y."/>
            <person name="Sugiyama J."/>
        </authorList>
    </citation>
    <scope>NUCLEOTIDE SEQUENCE [LARGE SCALE GENOMIC DNA]</scope>
    <source>
        <strain evidence="21">CBS 9802 / IAM 14324 / JCM 22182 / KY 12970</strain>
    </source>
</reference>
<keyword evidence="10 18" id="KW-1133">Transmembrane helix</keyword>
<evidence type="ECO:0000256" key="18">
    <source>
        <dbReference type="SAM" id="Phobius"/>
    </source>
</evidence>
<dbReference type="InterPro" id="IPR050599">
    <property type="entry name" value="VDCC_alpha-1_subunit"/>
</dbReference>
<feature type="transmembrane region" description="Helical" evidence="18">
    <location>
        <begin position="1693"/>
        <end position="1719"/>
    </location>
</feature>
<keyword evidence="2" id="KW-0813">Transport</keyword>
<evidence type="ECO:0000256" key="10">
    <source>
        <dbReference type="ARBA" id="ARBA00022989"/>
    </source>
</evidence>
<proteinExistence type="inferred from homology"/>
<dbReference type="FunFam" id="1.10.287.70:FF:000093">
    <property type="entry name" value="Calcium channel subunit Cch1"/>
    <property type="match status" value="1"/>
</dbReference>
<feature type="transmembrane region" description="Helical" evidence="18">
    <location>
        <begin position="353"/>
        <end position="377"/>
    </location>
</feature>
<dbReference type="Gene3D" id="1.20.120.350">
    <property type="entry name" value="Voltage-gated potassium channels. Chain C"/>
    <property type="match status" value="5"/>
</dbReference>
<evidence type="ECO:0000256" key="16">
    <source>
        <dbReference type="ARBA" id="ARBA00067459"/>
    </source>
</evidence>
<keyword evidence="8" id="KW-0106">Calcium</keyword>
<evidence type="ECO:0000256" key="4">
    <source>
        <dbReference type="ARBA" id="ARBA00022553"/>
    </source>
</evidence>
<feature type="transmembrane region" description="Helical" evidence="18">
    <location>
        <begin position="315"/>
        <end position="333"/>
    </location>
</feature>
<feature type="transmembrane region" description="Helical" evidence="18">
    <location>
        <begin position="937"/>
        <end position="962"/>
    </location>
</feature>
<feature type="transmembrane region" description="Helical" evidence="18">
    <location>
        <begin position="1198"/>
        <end position="1220"/>
    </location>
</feature>
<feature type="transmembrane region" description="Helical" evidence="18">
    <location>
        <begin position="634"/>
        <end position="651"/>
    </location>
</feature>
<keyword evidence="6" id="KW-0107">Calcium channel</keyword>
<evidence type="ECO:0000256" key="6">
    <source>
        <dbReference type="ARBA" id="ARBA00022673"/>
    </source>
</evidence>
<keyword evidence="3" id="KW-1003">Cell membrane</keyword>
<name>G7DYU7_MIXOS</name>
<dbReference type="EMBL" id="BABT02000062">
    <property type="protein sequence ID" value="GAA95757.1"/>
    <property type="molecule type" value="Genomic_DNA"/>
</dbReference>